<dbReference type="AlphaFoldDB" id="A0A1I2KIQ6"/>
<evidence type="ECO:0000313" key="1">
    <source>
        <dbReference type="EMBL" id="SFF66393.1"/>
    </source>
</evidence>
<keyword evidence="2" id="KW-1185">Reference proteome</keyword>
<proteinExistence type="predicted"/>
<reference evidence="1 2" key="1">
    <citation type="submission" date="2016-10" db="EMBL/GenBank/DDBJ databases">
        <authorList>
            <person name="de Groot N.N."/>
        </authorList>
    </citation>
    <scope>NUCLEOTIDE SEQUENCE [LARGE SCALE GENOMIC DNA]</scope>
    <source>
        <strain evidence="1 2">DSM 43019</strain>
    </source>
</reference>
<name>A0A1I2KIQ6_9ACTN</name>
<accession>A0A1I2KIQ6</accession>
<protein>
    <submittedName>
        <fullName evidence="1">Uncharacterized protein</fullName>
    </submittedName>
</protein>
<dbReference type="RefSeq" id="WP_093620668.1">
    <property type="nucleotide sequence ID" value="NZ_BOMT01000081.1"/>
</dbReference>
<dbReference type="Proteomes" id="UP000199645">
    <property type="component" value="Unassembled WGS sequence"/>
</dbReference>
<organism evidence="1 2">
    <name type="scientific">Actinoplanes philippinensis</name>
    <dbReference type="NCBI Taxonomy" id="35752"/>
    <lineage>
        <taxon>Bacteria</taxon>
        <taxon>Bacillati</taxon>
        <taxon>Actinomycetota</taxon>
        <taxon>Actinomycetes</taxon>
        <taxon>Micromonosporales</taxon>
        <taxon>Micromonosporaceae</taxon>
        <taxon>Actinoplanes</taxon>
    </lineage>
</organism>
<evidence type="ECO:0000313" key="2">
    <source>
        <dbReference type="Proteomes" id="UP000199645"/>
    </source>
</evidence>
<dbReference type="OrthoDB" id="196248at2"/>
<sequence>MAIPRGGSRLITVDGTVYRWAVRAKPTYDQGLNWAPLTFAVELADTPGQVLSVQTGSPRLDNWLGLPGTPVTPLTVEQSIRAALAAGWQPDRSNGFFKLTLDA</sequence>
<dbReference type="EMBL" id="FONV01000017">
    <property type="protein sequence ID" value="SFF66393.1"/>
    <property type="molecule type" value="Genomic_DNA"/>
</dbReference>
<gene>
    <name evidence="1" type="ORF">SAMN05421541_11712</name>
</gene>